<keyword evidence="2" id="KW-1185">Reference proteome</keyword>
<sequence>MTDFQTKQIRELRMRGVGYRAIASVVGLSRDVVRNYCKSHSLYGYATEFTMNMKEQMQQGKACLCCGKDIKQPNTGRKRKFCSDKCRREWWAAHPDVVQKKETAFYKKACIYCGKPFTVYGNKNRKYCSYECYVHDRFWRAEEGRETYVSPARCEEVNYE</sequence>
<dbReference type="Gene3D" id="1.10.10.60">
    <property type="entry name" value="Homeodomain-like"/>
    <property type="match status" value="1"/>
</dbReference>
<dbReference type="EMBL" id="FQZD01000012">
    <property type="protein sequence ID" value="SHJ09991.1"/>
    <property type="molecule type" value="Genomic_DNA"/>
</dbReference>
<reference evidence="1 2" key="1">
    <citation type="submission" date="2016-11" db="EMBL/GenBank/DDBJ databases">
        <authorList>
            <person name="Varghese N."/>
            <person name="Submissions S."/>
        </authorList>
    </citation>
    <scope>NUCLEOTIDE SEQUENCE [LARGE SCALE GENOMIC DNA]</scope>
    <source>
        <strain evidence="1 2">DSM 15287</strain>
    </source>
</reference>
<dbReference type="Proteomes" id="UP000322917">
    <property type="component" value="Unassembled WGS sequence"/>
</dbReference>
<dbReference type="AlphaFoldDB" id="A0A1M6GJ93"/>
<organism evidence="1 2">
    <name type="scientific">Propionispora hippei DSM 15287</name>
    <dbReference type="NCBI Taxonomy" id="1123003"/>
    <lineage>
        <taxon>Bacteria</taxon>
        <taxon>Bacillati</taxon>
        <taxon>Bacillota</taxon>
        <taxon>Negativicutes</taxon>
        <taxon>Selenomonadales</taxon>
        <taxon>Sporomusaceae</taxon>
        <taxon>Propionispora</taxon>
    </lineage>
</organism>
<gene>
    <name evidence="1" type="ORF">SAMN02745170_01723</name>
</gene>
<protein>
    <recommendedName>
        <fullName evidence="3">RNA polymerase subunit sigma-70</fullName>
    </recommendedName>
</protein>
<dbReference type="OrthoDB" id="9792035at2"/>
<evidence type="ECO:0000313" key="1">
    <source>
        <dbReference type="EMBL" id="SHJ09991.1"/>
    </source>
</evidence>
<evidence type="ECO:0008006" key="3">
    <source>
        <dbReference type="Google" id="ProtNLM"/>
    </source>
</evidence>
<dbReference type="RefSeq" id="WP_149734502.1">
    <property type="nucleotide sequence ID" value="NZ_FQZD01000012.1"/>
</dbReference>
<evidence type="ECO:0000313" key="2">
    <source>
        <dbReference type="Proteomes" id="UP000322917"/>
    </source>
</evidence>
<proteinExistence type="predicted"/>
<accession>A0A1M6GJ93</accession>
<name>A0A1M6GJ93_9FIRM</name>